<accession>R7QAT2</accession>
<organism evidence="1 2">
    <name type="scientific">Chondrus crispus</name>
    <name type="common">Carrageen Irish moss</name>
    <name type="synonym">Polymorpha crispa</name>
    <dbReference type="NCBI Taxonomy" id="2769"/>
    <lineage>
        <taxon>Eukaryota</taxon>
        <taxon>Rhodophyta</taxon>
        <taxon>Florideophyceae</taxon>
        <taxon>Rhodymeniophycidae</taxon>
        <taxon>Gigartinales</taxon>
        <taxon>Gigartinaceae</taxon>
        <taxon>Chondrus</taxon>
    </lineage>
</organism>
<dbReference type="Gramene" id="CDF35622">
    <property type="protein sequence ID" value="CDF35622"/>
    <property type="gene ID" value="CHC_T00004075001"/>
</dbReference>
<sequence length="32" mass="3518">MRNFSFHVANFSVSVLDSERIGCAAAQFTPSK</sequence>
<dbReference type="AlphaFoldDB" id="R7QAT2"/>
<dbReference type="GeneID" id="17323158"/>
<evidence type="ECO:0000313" key="2">
    <source>
        <dbReference type="Proteomes" id="UP000012073"/>
    </source>
</evidence>
<dbReference type="RefSeq" id="XP_005715441.1">
    <property type="nucleotide sequence ID" value="XM_005715384.1"/>
</dbReference>
<protein>
    <submittedName>
        <fullName evidence="1">Uncharacterized protein</fullName>
    </submittedName>
</protein>
<name>R7QAT2_CHOCR</name>
<gene>
    <name evidence="1" type="ORF">CHC_T00004075001</name>
</gene>
<dbReference type="EMBL" id="HG001737">
    <property type="protein sequence ID" value="CDF35622.1"/>
    <property type="molecule type" value="Genomic_DNA"/>
</dbReference>
<evidence type="ECO:0000313" key="1">
    <source>
        <dbReference type="EMBL" id="CDF35622.1"/>
    </source>
</evidence>
<keyword evidence="2" id="KW-1185">Reference proteome</keyword>
<dbReference type="Proteomes" id="UP000012073">
    <property type="component" value="Unassembled WGS sequence"/>
</dbReference>
<dbReference type="KEGG" id="ccp:CHC_T00004075001"/>
<reference evidence="2" key="1">
    <citation type="journal article" date="2013" name="Proc. Natl. Acad. Sci. U.S.A.">
        <title>Genome structure and metabolic features in the red seaweed Chondrus crispus shed light on evolution of the Archaeplastida.</title>
        <authorList>
            <person name="Collen J."/>
            <person name="Porcel B."/>
            <person name="Carre W."/>
            <person name="Ball S.G."/>
            <person name="Chaparro C."/>
            <person name="Tonon T."/>
            <person name="Barbeyron T."/>
            <person name="Michel G."/>
            <person name="Noel B."/>
            <person name="Valentin K."/>
            <person name="Elias M."/>
            <person name="Artiguenave F."/>
            <person name="Arun A."/>
            <person name="Aury J.M."/>
            <person name="Barbosa-Neto J.F."/>
            <person name="Bothwell J.H."/>
            <person name="Bouget F.Y."/>
            <person name="Brillet L."/>
            <person name="Cabello-Hurtado F."/>
            <person name="Capella-Gutierrez S."/>
            <person name="Charrier B."/>
            <person name="Cladiere L."/>
            <person name="Cock J.M."/>
            <person name="Coelho S.M."/>
            <person name="Colleoni C."/>
            <person name="Czjzek M."/>
            <person name="Da Silva C."/>
            <person name="Delage L."/>
            <person name="Denoeud F."/>
            <person name="Deschamps P."/>
            <person name="Dittami S.M."/>
            <person name="Gabaldon T."/>
            <person name="Gachon C.M."/>
            <person name="Groisillier A."/>
            <person name="Herve C."/>
            <person name="Jabbari K."/>
            <person name="Katinka M."/>
            <person name="Kloareg B."/>
            <person name="Kowalczyk N."/>
            <person name="Labadie K."/>
            <person name="Leblanc C."/>
            <person name="Lopez P.J."/>
            <person name="McLachlan D.H."/>
            <person name="Meslet-Cladiere L."/>
            <person name="Moustafa A."/>
            <person name="Nehr Z."/>
            <person name="Nyvall Collen P."/>
            <person name="Panaud O."/>
            <person name="Partensky F."/>
            <person name="Poulain J."/>
            <person name="Rensing S.A."/>
            <person name="Rousvoal S."/>
            <person name="Samson G."/>
            <person name="Symeonidi A."/>
            <person name="Weissenbach J."/>
            <person name="Zambounis A."/>
            <person name="Wincker P."/>
            <person name="Boyen C."/>
        </authorList>
    </citation>
    <scope>NUCLEOTIDE SEQUENCE [LARGE SCALE GENOMIC DNA]</scope>
    <source>
        <strain evidence="2">cv. Stackhouse</strain>
    </source>
</reference>
<proteinExistence type="predicted"/>